<evidence type="ECO:0000256" key="5">
    <source>
        <dbReference type="ARBA" id="ARBA00023600"/>
    </source>
</evidence>
<dbReference type="Proteomes" id="UP000680304">
    <property type="component" value="Unassembled WGS sequence"/>
</dbReference>
<evidence type="ECO:0000313" key="7">
    <source>
        <dbReference type="EMBL" id="GIQ63731.1"/>
    </source>
</evidence>
<evidence type="ECO:0000256" key="2">
    <source>
        <dbReference type="ARBA" id="ARBA00022692"/>
    </source>
</evidence>
<feature type="transmembrane region" description="Helical" evidence="6">
    <location>
        <begin position="6"/>
        <end position="23"/>
    </location>
</feature>
<keyword evidence="2 6" id="KW-0812">Transmembrane</keyword>
<sequence length="68" mass="6753">MNSVNFGAGSVAGIVGAFATFAFGHWTEALTFLLFAIGVDVVTGVYASIKEGRGLSSAVGSAGLAKKG</sequence>
<reference evidence="7 8" key="1">
    <citation type="submission" date="2021-04" db="EMBL/GenBank/DDBJ databases">
        <title>Draft genome sequence of Paenibacillus cisolokensis, LC2-13A.</title>
        <authorList>
            <person name="Uke A."/>
            <person name="Chhe C."/>
            <person name="Baramee S."/>
            <person name="Kosugi A."/>
        </authorList>
    </citation>
    <scope>NUCLEOTIDE SEQUENCE [LARGE SCALE GENOMIC DNA]</scope>
    <source>
        <strain evidence="7 8">LC2-13A</strain>
    </source>
</reference>
<organism evidence="7 8">
    <name type="scientific">Paenibacillus cisolokensis</name>
    <dbReference type="NCBI Taxonomy" id="1658519"/>
    <lineage>
        <taxon>Bacteria</taxon>
        <taxon>Bacillati</taxon>
        <taxon>Bacillota</taxon>
        <taxon>Bacilli</taxon>
        <taxon>Bacillales</taxon>
        <taxon>Paenibacillaceae</taxon>
        <taxon>Paenibacillus</taxon>
    </lineage>
</organism>
<evidence type="ECO:0000256" key="1">
    <source>
        <dbReference type="ARBA" id="ARBA00004141"/>
    </source>
</evidence>
<evidence type="ECO:0000313" key="8">
    <source>
        <dbReference type="Proteomes" id="UP000680304"/>
    </source>
</evidence>
<dbReference type="Pfam" id="PF05105">
    <property type="entry name" value="Phage_holin_4_1"/>
    <property type="match status" value="1"/>
</dbReference>
<evidence type="ECO:0000256" key="4">
    <source>
        <dbReference type="ARBA" id="ARBA00023136"/>
    </source>
</evidence>
<keyword evidence="4 6" id="KW-0472">Membrane</keyword>
<protein>
    <recommendedName>
        <fullName evidence="9">Holin</fullName>
    </recommendedName>
</protein>
<accession>A0ABQ4N6G9</accession>
<keyword evidence="8" id="KW-1185">Reference proteome</keyword>
<proteinExistence type="inferred from homology"/>
<comment type="similarity">
    <text evidence="5">Belongs to the bacteriophage holin family. Cp-1 holin subfamily.</text>
</comment>
<feature type="transmembrane region" description="Helical" evidence="6">
    <location>
        <begin position="30"/>
        <end position="49"/>
    </location>
</feature>
<gene>
    <name evidence="7" type="ORF">PACILC2_22990</name>
</gene>
<dbReference type="InterPro" id="IPR006480">
    <property type="entry name" value="Phage_holin_4_1"/>
</dbReference>
<name>A0ABQ4N6G9_9BACL</name>
<evidence type="ECO:0000256" key="3">
    <source>
        <dbReference type="ARBA" id="ARBA00022989"/>
    </source>
</evidence>
<comment type="caution">
    <text evidence="7">The sequence shown here is derived from an EMBL/GenBank/DDBJ whole genome shotgun (WGS) entry which is preliminary data.</text>
</comment>
<keyword evidence="3 6" id="KW-1133">Transmembrane helix</keyword>
<comment type="subcellular location">
    <subcellularLocation>
        <location evidence="1">Membrane</location>
        <topology evidence="1">Multi-pass membrane protein</topology>
    </subcellularLocation>
</comment>
<evidence type="ECO:0008006" key="9">
    <source>
        <dbReference type="Google" id="ProtNLM"/>
    </source>
</evidence>
<evidence type="ECO:0000256" key="6">
    <source>
        <dbReference type="SAM" id="Phobius"/>
    </source>
</evidence>
<dbReference type="EMBL" id="BOVJ01000068">
    <property type="protein sequence ID" value="GIQ63731.1"/>
    <property type="molecule type" value="Genomic_DNA"/>
</dbReference>